<organism evidence="1 2">
    <name type="scientific">Dryococelus australis</name>
    <dbReference type="NCBI Taxonomy" id="614101"/>
    <lineage>
        <taxon>Eukaryota</taxon>
        <taxon>Metazoa</taxon>
        <taxon>Ecdysozoa</taxon>
        <taxon>Arthropoda</taxon>
        <taxon>Hexapoda</taxon>
        <taxon>Insecta</taxon>
        <taxon>Pterygota</taxon>
        <taxon>Neoptera</taxon>
        <taxon>Polyneoptera</taxon>
        <taxon>Phasmatodea</taxon>
        <taxon>Verophasmatodea</taxon>
        <taxon>Anareolatae</taxon>
        <taxon>Phasmatidae</taxon>
        <taxon>Eurycanthinae</taxon>
        <taxon>Dryococelus</taxon>
    </lineage>
</organism>
<dbReference type="Proteomes" id="UP001159363">
    <property type="component" value="Chromosome 5"/>
</dbReference>
<dbReference type="EMBL" id="JARBHB010000006">
    <property type="protein sequence ID" value="KAJ8882136.1"/>
    <property type="molecule type" value="Genomic_DNA"/>
</dbReference>
<comment type="caution">
    <text evidence="1">The sequence shown here is derived from an EMBL/GenBank/DDBJ whole genome shotgun (WGS) entry which is preliminary data.</text>
</comment>
<accession>A0ABQ9HCT3</accession>
<keyword evidence="2" id="KW-1185">Reference proteome</keyword>
<sequence>MHGSFSQYLFDNADVNVDTLDGSNTLHAMGGIQCLTHSTTAYTDHKIKRLKIIPIAKLIWEFADKKHPISHAVTVLPNDFAWLLTKWKGFNVAGWNGFMEKATSANAYSKSRILYLPFINAPPSSCDTIHTALLTANEESRQILASNPDLSSVRVRLGGFHLLIGLQDVLSVIYAAGSADMLLGYAYSRAVRARILCYLAITKIILL</sequence>
<proteinExistence type="predicted"/>
<reference evidence="1 2" key="1">
    <citation type="submission" date="2023-02" db="EMBL/GenBank/DDBJ databases">
        <title>LHISI_Scaffold_Assembly.</title>
        <authorList>
            <person name="Stuart O.P."/>
            <person name="Cleave R."/>
            <person name="Magrath M.J.L."/>
            <person name="Mikheyev A.S."/>
        </authorList>
    </citation>
    <scope>NUCLEOTIDE SEQUENCE [LARGE SCALE GENOMIC DNA]</scope>
    <source>
        <strain evidence="1">Daus_M_001</strain>
        <tissue evidence="1">Leg muscle</tissue>
    </source>
</reference>
<gene>
    <name evidence="1" type="ORF">PR048_018624</name>
</gene>
<evidence type="ECO:0000313" key="2">
    <source>
        <dbReference type="Proteomes" id="UP001159363"/>
    </source>
</evidence>
<protein>
    <submittedName>
        <fullName evidence="1">Uncharacterized protein</fullName>
    </submittedName>
</protein>
<name>A0ABQ9HCT3_9NEOP</name>
<evidence type="ECO:0000313" key="1">
    <source>
        <dbReference type="EMBL" id="KAJ8882136.1"/>
    </source>
</evidence>